<organism evidence="2 3">
    <name type="scientific">Bosea rubneri</name>
    <dbReference type="NCBI Taxonomy" id="3075434"/>
    <lineage>
        <taxon>Bacteria</taxon>
        <taxon>Pseudomonadati</taxon>
        <taxon>Pseudomonadota</taxon>
        <taxon>Alphaproteobacteria</taxon>
        <taxon>Hyphomicrobiales</taxon>
        <taxon>Boseaceae</taxon>
        <taxon>Bosea</taxon>
    </lineage>
</organism>
<feature type="transmembrane region" description="Helical" evidence="1">
    <location>
        <begin position="33"/>
        <end position="51"/>
    </location>
</feature>
<sequence length="53" mass="5272">MSSLVTVSALFLAGGLSTVTMGGVPLQGILNELFWAGLAISAFITTAGLEASS</sequence>
<evidence type="ECO:0000313" key="3">
    <source>
        <dbReference type="Proteomes" id="UP001254257"/>
    </source>
</evidence>
<accession>A0ABU3S9M8</accession>
<dbReference type="Proteomes" id="UP001254257">
    <property type="component" value="Unassembled WGS sequence"/>
</dbReference>
<evidence type="ECO:0000313" key="2">
    <source>
        <dbReference type="EMBL" id="MDU0341485.1"/>
    </source>
</evidence>
<proteinExistence type="predicted"/>
<gene>
    <name evidence="2" type="ORF">RKE40_16425</name>
</gene>
<keyword evidence="3" id="KW-1185">Reference proteome</keyword>
<reference evidence="2 3" key="1">
    <citation type="submission" date="2023-09" db="EMBL/GenBank/DDBJ databases">
        <title>Whole genome shotgun sequencing (WGS) of Bosea sp. ZW T0_25, isolated from stored onions (Allium cepa).</title>
        <authorList>
            <person name="Stoll D.A."/>
            <person name="Huch M."/>
        </authorList>
    </citation>
    <scope>NUCLEOTIDE SEQUENCE [LARGE SCALE GENOMIC DNA]</scope>
    <source>
        <strain evidence="2 3">ZW T0_25</strain>
    </source>
</reference>
<evidence type="ECO:0000256" key="1">
    <source>
        <dbReference type="SAM" id="Phobius"/>
    </source>
</evidence>
<keyword evidence="1" id="KW-1133">Transmembrane helix</keyword>
<comment type="caution">
    <text evidence="2">The sequence shown here is derived from an EMBL/GenBank/DDBJ whole genome shotgun (WGS) entry which is preliminary data.</text>
</comment>
<protein>
    <submittedName>
        <fullName evidence="2">Uncharacterized protein</fullName>
    </submittedName>
</protein>
<dbReference type="EMBL" id="JAWDID010000024">
    <property type="protein sequence ID" value="MDU0341485.1"/>
    <property type="molecule type" value="Genomic_DNA"/>
</dbReference>
<keyword evidence="1" id="KW-0472">Membrane</keyword>
<name>A0ABU3S9M8_9HYPH</name>
<keyword evidence="1" id="KW-0812">Transmembrane</keyword>
<dbReference type="RefSeq" id="WP_316019304.1">
    <property type="nucleotide sequence ID" value="NZ_JAWDID010000024.1"/>
</dbReference>